<feature type="compositionally biased region" description="Basic and acidic residues" evidence="1">
    <location>
        <begin position="503"/>
        <end position="512"/>
    </location>
</feature>
<organism evidence="2 3">
    <name type="scientific">Tieghemiomyces parasiticus</name>
    <dbReference type="NCBI Taxonomy" id="78921"/>
    <lineage>
        <taxon>Eukaryota</taxon>
        <taxon>Fungi</taxon>
        <taxon>Fungi incertae sedis</taxon>
        <taxon>Zoopagomycota</taxon>
        <taxon>Kickxellomycotina</taxon>
        <taxon>Dimargaritomycetes</taxon>
        <taxon>Dimargaritales</taxon>
        <taxon>Dimargaritaceae</taxon>
        <taxon>Tieghemiomyces</taxon>
    </lineage>
</organism>
<dbReference type="InterPro" id="IPR035979">
    <property type="entry name" value="RBD_domain_sf"/>
</dbReference>
<keyword evidence="3" id="KW-1185">Reference proteome</keyword>
<dbReference type="AlphaFoldDB" id="A0A9W7ZTM3"/>
<dbReference type="Proteomes" id="UP001150569">
    <property type="component" value="Unassembled WGS sequence"/>
</dbReference>
<name>A0A9W7ZTM3_9FUNG</name>
<sequence length="753" mass="82138">MGRDTEAARMENTEDLVLDMLNQLSRTIMKPSNPSTETASPIPVVSAEPVTTTAHSSVAALISPQADKSEASRAPNLMTTSLPVATAASVIDYMNQSDHPGDEYGDKPSPAASSSSSENYNGEGAGYSKIHREMGDRKEDRPIGRTLRGPVHEGRPTIHGTTRDRREGPWQYDISDRSGDSHRRRPHYEVPVSNSSRDYGERDQGIQTNYYRPHQPSLPGVRIVFGPYAQFNNGIIFNAFKHCGWIHKIEIRETDSIVYFRRPEDLKHALAMDGKLIRGYRVTVESWVSRCRDGDGDGDADDRLRGRGADRERPYASRPRERQDERSPYRGRAGHSRNEHSRSPSRQRSIAGSAARLGTPPASTSVDRLIEDHVRWSSNRPPYCQIVTYRRVDKRYLEELSQEIRTPVALVDYSYVMDHVSFPDARRYLFDQGVVCIMHLPKDVEETHEAKLYYRPSGHSSSRDASIREYAPITVKKAITIIRQTIKDRRIVKHQGGSSLESTTDRQADHKSLVPQSARHPESHQPGLATSANSAAVAPVSASPTHSAAPPPTYPPLPGPPAGINLPNLNNLIGMLGLQALLQNPALLAQMMGGQTAALAPSANLLGALGPLLGGILGAPATQQPPLGGSNNQAAATPYMQMMMGGTGIPASVPQQYPLQPQQPASAQATLLNQLLANPAALAQLQQAASIGSVPPTTAAVPQQPPPAAYPTHSHTTVSRPPPTSSIHAPQTSLSYLQNPSTTNSSRDARRRQ</sequence>
<dbReference type="GO" id="GO:0003676">
    <property type="term" value="F:nucleic acid binding"/>
    <property type="evidence" value="ECO:0007669"/>
    <property type="project" value="InterPro"/>
</dbReference>
<evidence type="ECO:0008006" key="4">
    <source>
        <dbReference type="Google" id="ProtNLM"/>
    </source>
</evidence>
<feature type="compositionally biased region" description="Basic and acidic residues" evidence="1">
    <location>
        <begin position="291"/>
        <end position="328"/>
    </location>
</feature>
<accession>A0A9W7ZTM3</accession>
<feature type="region of interest" description="Disordered" evidence="1">
    <location>
        <begin position="95"/>
        <end position="202"/>
    </location>
</feature>
<dbReference type="SUPFAM" id="SSF54928">
    <property type="entry name" value="RNA-binding domain, RBD"/>
    <property type="match status" value="1"/>
</dbReference>
<feature type="compositionally biased region" description="Low complexity" evidence="1">
    <location>
        <begin position="527"/>
        <end position="548"/>
    </location>
</feature>
<feature type="region of interest" description="Disordered" evidence="1">
    <location>
        <begin position="492"/>
        <end position="556"/>
    </location>
</feature>
<feature type="region of interest" description="Disordered" evidence="1">
    <location>
        <begin position="291"/>
        <end position="364"/>
    </location>
</feature>
<dbReference type="EMBL" id="JANBPT010000587">
    <property type="protein sequence ID" value="KAJ1916362.1"/>
    <property type="molecule type" value="Genomic_DNA"/>
</dbReference>
<feature type="compositionally biased region" description="Basic and acidic residues" evidence="1">
    <location>
        <begin position="130"/>
        <end position="143"/>
    </location>
</feature>
<reference evidence="2" key="1">
    <citation type="submission" date="2022-07" db="EMBL/GenBank/DDBJ databases">
        <title>Phylogenomic reconstructions and comparative analyses of Kickxellomycotina fungi.</title>
        <authorList>
            <person name="Reynolds N.K."/>
            <person name="Stajich J.E."/>
            <person name="Barry K."/>
            <person name="Grigoriev I.V."/>
            <person name="Crous P."/>
            <person name="Smith M.E."/>
        </authorList>
    </citation>
    <scope>NUCLEOTIDE SEQUENCE</scope>
    <source>
        <strain evidence="2">RSA 861</strain>
    </source>
</reference>
<gene>
    <name evidence="2" type="ORF">IWQ60_008132</name>
</gene>
<feature type="region of interest" description="Disordered" evidence="1">
    <location>
        <begin position="695"/>
        <end position="753"/>
    </location>
</feature>
<feature type="compositionally biased region" description="Polar residues" evidence="1">
    <location>
        <begin position="713"/>
        <end position="746"/>
    </location>
</feature>
<protein>
    <recommendedName>
        <fullName evidence="4">RRM domain-containing protein</fullName>
    </recommendedName>
</protein>
<evidence type="ECO:0000256" key="1">
    <source>
        <dbReference type="SAM" id="MobiDB-lite"/>
    </source>
</evidence>
<evidence type="ECO:0000313" key="3">
    <source>
        <dbReference type="Proteomes" id="UP001150569"/>
    </source>
</evidence>
<evidence type="ECO:0000313" key="2">
    <source>
        <dbReference type="EMBL" id="KAJ1916362.1"/>
    </source>
</evidence>
<feature type="compositionally biased region" description="Basic and acidic residues" evidence="1">
    <location>
        <begin position="150"/>
        <end position="181"/>
    </location>
</feature>
<comment type="caution">
    <text evidence="2">The sequence shown here is derived from an EMBL/GenBank/DDBJ whole genome shotgun (WGS) entry which is preliminary data.</text>
</comment>
<feature type="compositionally biased region" description="Low complexity" evidence="1">
    <location>
        <begin position="108"/>
        <end position="117"/>
    </location>
</feature>
<proteinExistence type="predicted"/>